<dbReference type="AlphaFoldDB" id="A0A4R3Y729"/>
<evidence type="ECO:0000313" key="2">
    <source>
        <dbReference type="EMBL" id="TCV86314.1"/>
    </source>
</evidence>
<keyword evidence="1" id="KW-0812">Transmembrane</keyword>
<dbReference type="Proteomes" id="UP000295367">
    <property type="component" value="Unassembled WGS sequence"/>
</dbReference>
<gene>
    <name evidence="2" type="ORF">EDC63_1071</name>
</gene>
<feature type="transmembrane region" description="Helical" evidence="1">
    <location>
        <begin position="12"/>
        <end position="30"/>
    </location>
</feature>
<dbReference type="EMBL" id="SMCO01000007">
    <property type="protein sequence ID" value="TCV86314.1"/>
    <property type="molecule type" value="Genomic_DNA"/>
</dbReference>
<keyword evidence="1" id="KW-1133">Transmembrane helix</keyword>
<keyword evidence="1" id="KW-0472">Membrane</keyword>
<accession>A0A4R3Y729</accession>
<evidence type="ECO:0000313" key="3">
    <source>
        <dbReference type="Proteomes" id="UP000295367"/>
    </source>
</evidence>
<protein>
    <submittedName>
        <fullName evidence="2">Uncharacterized protein</fullName>
    </submittedName>
</protein>
<keyword evidence="3" id="KW-1185">Reference proteome</keyword>
<organism evidence="2 3">
    <name type="scientific">Sulfurirhabdus autotrophica</name>
    <dbReference type="NCBI Taxonomy" id="1706046"/>
    <lineage>
        <taxon>Bacteria</taxon>
        <taxon>Pseudomonadati</taxon>
        <taxon>Pseudomonadota</taxon>
        <taxon>Betaproteobacteria</taxon>
        <taxon>Nitrosomonadales</taxon>
        <taxon>Sulfuricellaceae</taxon>
        <taxon>Sulfurirhabdus</taxon>
    </lineage>
</organism>
<name>A0A4R3Y729_9PROT</name>
<feature type="transmembrane region" description="Helical" evidence="1">
    <location>
        <begin position="60"/>
        <end position="79"/>
    </location>
</feature>
<reference evidence="2 3" key="1">
    <citation type="submission" date="2019-03" db="EMBL/GenBank/DDBJ databases">
        <title>Genomic Encyclopedia of Type Strains, Phase IV (KMG-IV): sequencing the most valuable type-strain genomes for metagenomic binning, comparative biology and taxonomic classification.</title>
        <authorList>
            <person name="Goeker M."/>
        </authorList>
    </citation>
    <scope>NUCLEOTIDE SEQUENCE [LARGE SCALE GENOMIC DNA]</scope>
    <source>
        <strain evidence="2 3">DSM 100309</strain>
    </source>
</reference>
<sequence>MRILDKTFKQTLFIGFMFFCYDYFLLNLLYDISLMWGSNNSGFEVYYNALTKKLLAPEHILIEPLVALLLVSAGAIFALRVRRMKNNVDGV</sequence>
<proteinExistence type="predicted"/>
<dbReference type="RefSeq" id="WP_124945150.1">
    <property type="nucleotide sequence ID" value="NZ_BHVT01000009.1"/>
</dbReference>
<evidence type="ECO:0000256" key="1">
    <source>
        <dbReference type="SAM" id="Phobius"/>
    </source>
</evidence>
<comment type="caution">
    <text evidence="2">The sequence shown here is derived from an EMBL/GenBank/DDBJ whole genome shotgun (WGS) entry which is preliminary data.</text>
</comment>